<protein>
    <recommendedName>
        <fullName evidence="2">DUF4283 domain-containing protein</fullName>
    </recommendedName>
</protein>
<feature type="compositionally biased region" description="Polar residues" evidence="1">
    <location>
        <begin position="29"/>
        <end position="38"/>
    </location>
</feature>
<gene>
    <name evidence="3" type="ORF">K2173_017503</name>
</gene>
<comment type="caution">
    <text evidence="3">The sequence shown here is derived from an EMBL/GenBank/DDBJ whole genome shotgun (WGS) entry which is preliminary data.</text>
</comment>
<evidence type="ECO:0000313" key="3">
    <source>
        <dbReference type="EMBL" id="KAJ8767459.1"/>
    </source>
</evidence>
<dbReference type="Proteomes" id="UP001159364">
    <property type="component" value="Linkage Group LG04"/>
</dbReference>
<sequence>MFDMQQISPTLFNIKKDKKTLNKALMNSDAANDRSTVSPPKERDRSTKEVDLIDRHTKKLKALACAPREAMETATSTSTQAPATVEDGAMEIDTSISTPTLATVEDGEVDTLLRGRHQRQGLEAVSVEATILVGDEEPITVSLKGPKPSIRLSEKIMERIYRPFQRSLILKPLGRSVGFLTLKDRLRRLWHIPEDTYDLIDLNDGYFLVEFDLEDDYRFVLEEGPWLVLGHYLTVQKWQPNFWPSTDVIQTTAVWVNFPDCPMEFYNEAVLMAAWELIGKPLKVDATTLNSRSGHRKEACPYTTKLASDQLPTAEVTVGASLPFPPVAQVDLHCADHPPFGPWMLPTRQNHRRPTGKAKKGGPTVDSRNPPSRSRYNVLAAMEGGLSADPVLDGVALPSGGGRTDIPPTMAPDMGGVALPRSSPLSLQPHTISNRRANRKHLTPPVLGSIRLSHVRG</sequence>
<organism evidence="3 4">
    <name type="scientific">Erythroxylum novogranatense</name>
    <dbReference type="NCBI Taxonomy" id="1862640"/>
    <lineage>
        <taxon>Eukaryota</taxon>
        <taxon>Viridiplantae</taxon>
        <taxon>Streptophyta</taxon>
        <taxon>Embryophyta</taxon>
        <taxon>Tracheophyta</taxon>
        <taxon>Spermatophyta</taxon>
        <taxon>Magnoliopsida</taxon>
        <taxon>eudicotyledons</taxon>
        <taxon>Gunneridae</taxon>
        <taxon>Pentapetalae</taxon>
        <taxon>rosids</taxon>
        <taxon>fabids</taxon>
        <taxon>Malpighiales</taxon>
        <taxon>Erythroxylaceae</taxon>
        <taxon>Erythroxylum</taxon>
    </lineage>
</organism>
<feature type="region of interest" description="Disordered" evidence="1">
    <location>
        <begin position="25"/>
        <end position="49"/>
    </location>
</feature>
<evidence type="ECO:0000259" key="2">
    <source>
        <dbReference type="Pfam" id="PF14111"/>
    </source>
</evidence>
<dbReference type="AlphaFoldDB" id="A0AAV8TNH6"/>
<dbReference type="Pfam" id="PF14111">
    <property type="entry name" value="DUF4283"/>
    <property type="match status" value="1"/>
</dbReference>
<evidence type="ECO:0000256" key="1">
    <source>
        <dbReference type="SAM" id="MobiDB-lite"/>
    </source>
</evidence>
<dbReference type="InterPro" id="IPR025558">
    <property type="entry name" value="DUF4283"/>
</dbReference>
<accession>A0AAV8TNH6</accession>
<feature type="domain" description="DUF4283" evidence="2">
    <location>
        <begin position="164"/>
        <end position="244"/>
    </location>
</feature>
<feature type="region of interest" description="Disordered" evidence="1">
    <location>
        <begin position="343"/>
        <end position="373"/>
    </location>
</feature>
<keyword evidence="4" id="KW-1185">Reference proteome</keyword>
<name>A0AAV8TNH6_9ROSI</name>
<evidence type="ECO:0000313" key="4">
    <source>
        <dbReference type="Proteomes" id="UP001159364"/>
    </source>
</evidence>
<feature type="compositionally biased region" description="Basic and acidic residues" evidence="1">
    <location>
        <begin position="40"/>
        <end position="49"/>
    </location>
</feature>
<dbReference type="EMBL" id="JAIWQS010000004">
    <property type="protein sequence ID" value="KAJ8767459.1"/>
    <property type="molecule type" value="Genomic_DNA"/>
</dbReference>
<dbReference type="PANTHER" id="PTHR31286:SF99">
    <property type="entry name" value="DUF4283 DOMAIN-CONTAINING PROTEIN"/>
    <property type="match status" value="1"/>
</dbReference>
<dbReference type="InterPro" id="IPR040256">
    <property type="entry name" value="At4g02000-like"/>
</dbReference>
<reference evidence="3 4" key="1">
    <citation type="submission" date="2021-09" db="EMBL/GenBank/DDBJ databases">
        <title>Genomic insights and catalytic innovation underlie evolution of tropane alkaloids biosynthesis.</title>
        <authorList>
            <person name="Wang Y.-J."/>
            <person name="Tian T."/>
            <person name="Huang J.-P."/>
            <person name="Huang S.-X."/>
        </authorList>
    </citation>
    <scope>NUCLEOTIDE SEQUENCE [LARGE SCALE GENOMIC DNA]</scope>
    <source>
        <strain evidence="3">KIB-2018</strain>
        <tissue evidence="3">Leaf</tissue>
    </source>
</reference>
<feature type="compositionally biased region" description="Basic residues" evidence="1">
    <location>
        <begin position="349"/>
        <end position="360"/>
    </location>
</feature>
<dbReference type="PANTHER" id="PTHR31286">
    <property type="entry name" value="GLYCINE-RICH CELL WALL STRUCTURAL PROTEIN 1.8-LIKE"/>
    <property type="match status" value="1"/>
</dbReference>
<proteinExistence type="predicted"/>